<comment type="subunit">
    <text evidence="3">Forms a 24-polypeptide structural core with octahedral symmetry.</text>
</comment>
<dbReference type="AlphaFoldDB" id="A0AAX3N8F9"/>
<evidence type="ECO:0000313" key="10">
    <source>
        <dbReference type="EMBL" id="WDI79231.1"/>
    </source>
</evidence>
<dbReference type="Gene3D" id="2.40.50.100">
    <property type="match status" value="1"/>
</dbReference>
<comment type="cofactor">
    <cofactor evidence="1 7">
        <name>(R)-lipoate</name>
        <dbReference type="ChEBI" id="CHEBI:83088"/>
    </cofactor>
</comment>
<dbReference type="Pfam" id="PF00364">
    <property type="entry name" value="Biotin_lipoyl"/>
    <property type="match status" value="1"/>
</dbReference>
<evidence type="ECO:0000256" key="2">
    <source>
        <dbReference type="ARBA" id="ARBA00007317"/>
    </source>
</evidence>
<evidence type="ECO:0000256" key="5">
    <source>
        <dbReference type="ARBA" id="ARBA00022823"/>
    </source>
</evidence>
<dbReference type="InterPro" id="IPR023213">
    <property type="entry name" value="CAT-like_dom_sf"/>
</dbReference>
<protein>
    <recommendedName>
        <fullName evidence="7">Dihydrolipoamide acetyltransferase component of pyruvate dehydrogenase complex</fullName>
        <ecNumber evidence="7">2.3.1.-</ecNumber>
    </recommendedName>
</protein>
<dbReference type="SUPFAM" id="SSF52777">
    <property type="entry name" value="CoA-dependent acyltransferases"/>
    <property type="match status" value="1"/>
</dbReference>
<evidence type="ECO:0000259" key="8">
    <source>
        <dbReference type="Pfam" id="PF00198"/>
    </source>
</evidence>
<sequence length="302" mass="34985">MKKKKILVPNFSDDKTEAVVIRILNKDGSYVKKKELLIKIETEKVVIDIVSPCNGFFYKKKNVGEKVFPGKKIGYIFKKKNEEFNTKNIKKVIKKKNIKEKKIYNKTHYATTFNEIDVTKLLKLRNEILIYNRKVSLTAFFIKSSCIMLRKYPVLLYNTKKRIIEKNIDINVAISSTKKNSLNTPVLRECEKKSVYDISKEINVFKKKLLKDELSNNKGTFTISNGGFYGSLLSIPILNKNQSSIIGTHTIKKRVVILNKKIAIRDIMYVSMTYDHKYIKGKDAILSLLCFKESIERPLILL</sequence>
<dbReference type="GO" id="GO:0005737">
    <property type="term" value="C:cytoplasm"/>
    <property type="evidence" value="ECO:0007669"/>
    <property type="project" value="TreeGrafter"/>
</dbReference>
<dbReference type="GO" id="GO:0016407">
    <property type="term" value="F:acetyltransferase activity"/>
    <property type="evidence" value="ECO:0007669"/>
    <property type="project" value="TreeGrafter"/>
</dbReference>
<name>A0AAX3N8F9_9PROT</name>
<evidence type="ECO:0000256" key="1">
    <source>
        <dbReference type="ARBA" id="ARBA00001938"/>
    </source>
</evidence>
<dbReference type="PANTHER" id="PTHR43178">
    <property type="entry name" value="DIHYDROLIPOAMIDE ACETYLTRANSFERASE COMPONENT OF PYRUVATE DEHYDROGENASE COMPLEX"/>
    <property type="match status" value="1"/>
</dbReference>
<feature type="domain" description="Lipoyl-binding" evidence="9">
    <location>
        <begin position="5"/>
        <end position="74"/>
    </location>
</feature>
<dbReference type="InterPro" id="IPR001078">
    <property type="entry name" value="2-oxoacid_DH_actylTfrase"/>
</dbReference>
<dbReference type="Pfam" id="PF00198">
    <property type="entry name" value="2-oxoacid_dh"/>
    <property type="match status" value="1"/>
</dbReference>
<evidence type="ECO:0000256" key="6">
    <source>
        <dbReference type="ARBA" id="ARBA00023315"/>
    </source>
</evidence>
<feature type="domain" description="2-oxoacid dehydrogenase acyltransferase catalytic" evidence="8">
    <location>
        <begin position="81"/>
        <end position="300"/>
    </location>
</feature>
<dbReference type="PANTHER" id="PTHR43178:SF5">
    <property type="entry name" value="LIPOAMIDE ACYLTRANSFERASE COMPONENT OF BRANCHED-CHAIN ALPHA-KETO ACID DEHYDROGENASE COMPLEX, MITOCHONDRIAL"/>
    <property type="match status" value="1"/>
</dbReference>
<dbReference type="GO" id="GO:0031405">
    <property type="term" value="F:lipoic acid binding"/>
    <property type="evidence" value="ECO:0007669"/>
    <property type="project" value="TreeGrafter"/>
</dbReference>
<evidence type="ECO:0000256" key="7">
    <source>
        <dbReference type="RuleBase" id="RU003423"/>
    </source>
</evidence>
<evidence type="ECO:0000313" key="11">
    <source>
        <dbReference type="Proteomes" id="UP001222373"/>
    </source>
</evidence>
<dbReference type="EMBL" id="CP110500">
    <property type="protein sequence ID" value="WDI79231.1"/>
    <property type="molecule type" value="Genomic_DNA"/>
</dbReference>
<organism evidence="10 11">
    <name type="scientific">Candidatus Vidania fulgoroideorum</name>
    <dbReference type="NCBI Taxonomy" id="881286"/>
    <lineage>
        <taxon>Bacteria</taxon>
        <taxon>Pseudomonadati</taxon>
        <taxon>Pseudomonadota</taxon>
        <taxon>Betaproteobacteria</taxon>
        <taxon>Candidatus Vidania</taxon>
    </lineage>
</organism>
<gene>
    <name evidence="10" type="ORF">ONB67_00830</name>
</gene>
<proteinExistence type="inferred from homology"/>
<dbReference type="InterPro" id="IPR011053">
    <property type="entry name" value="Single_hybrid_motif"/>
</dbReference>
<evidence type="ECO:0000256" key="4">
    <source>
        <dbReference type="ARBA" id="ARBA00022679"/>
    </source>
</evidence>
<evidence type="ECO:0000256" key="3">
    <source>
        <dbReference type="ARBA" id="ARBA00011484"/>
    </source>
</evidence>
<dbReference type="Proteomes" id="UP001222373">
    <property type="component" value="Chromosome"/>
</dbReference>
<dbReference type="EC" id="2.3.1.-" evidence="7"/>
<dbReference type="InterPro" id="IPR050743">
    <property type="entry name" value="2-oxoacid_DH_E2_comp"/>
</dbReference>
<keyword evidence="4 7" id="KW-0808">Transferase</keyword>
<dbReference type="InterPro" id="IPR000089">
    <property type="entry name" value="Biotin_lipoyl"/>
</dbReference>
<comment type="similarity">
    <text evidence="2 7">Belongs to the 2-oxoacid dehydrogenase family.</text>
</comment>
<evidence type="ECO:0000259" key="9">
    <source>
        <dbReference type="Pfam" id="PF00364"/>
    </source>
</evidence>
<dbReference type="SUPFAM" id="SSF51230">
    <property type="entry name" value="Single hybrid motif"/>
    <property type="match status" value="1"/>
</dbReference>
<keyword evidence="6 7" id="KW-0012">Acyltransferase</keyword>
<accession>A0AAX3N8F9</accession>
<keyword evidence="5 7" id="KW-0450">Lipoyl</keyword>
<dbReference type="Gene3D" id="3.30.559.10">
    <property type="entry name" value="Chloramphenicol acetyltransferase-like domain"/>
    <property type="match status" value="1"/>
</dbReference>
<reference evidence="10" key="1">
    <citation type="submission" date="2022-11" db="EMBL/GenBank/DDBJ databases">
        <title>Genomic comparisons reveal selection pressure and functional variation between nutritional endosymbionts of cave-adapted and epigean Hawaiian planthoppers.</title>
        <authorList>
            <person name="Gossett J.M."/>
            <person name="Porter M.L."/>
            <person name="Vasquez Y."/>
            <person name="Bennett G.M."/>
            <person name="Chong R.A."/>
        </authorList>
    </citation>
    <scope>NUCLEOTIDE SEQUENCE</scope>
    <source>
        <strain evidence="10">OPOL2</strain>
    </source>
</reference>